<dbReference type="EMBL" id="CP076838">
    <property type="protein sequence ID" value="QWW79445.1"/>
    <property type="molecule type" value="Genomic_DNA"/>
</dbReference>
<dbReference type="RefSeq" id="WP_207292746.1">
    <property type="nucleotide sequence ID" value="NZ_CP071383.1"/>
</dbReference>
<reference evidence="1 2" key="1">
    <citation type="submission" date="2021-06" db="EMBL/GenBank/DDBJ databases">
        <title>Leclercia pneumoniae sp. nov.</title>
        <authorList>
            <person name="Hoenemann M."/>
            <person name="Viehweger A."/>
            <person name="Dietze N."/>
        </authorList>
    </citation>
    <scope>NUCLEOTIDE SEQUENCE [LARGE SCALE GENOMIC DNA]</scope>
    <source>
        <strain evidence="2">49125</strain>
    </source>
</reference>
<keyword evidence="2" id="KW-1185">Reference proteome</keyword>
<name>A0ABX8JUX4_9ENTR</name>
<evidence type="ECO:0000313" key="1">
    <source>
        <dbReference type="EMBL" id="QWW79445.1"/>
    </source>
</evidence>
<organism evidence="1 2">
    <name type="scientific">Leclercia pneumoniae</name>
    <dbReference type="NCBI Taxonomy" id="2815358"/>
    <lineage>
        <taxon>Bacteria</taxon>
        <taxon>Pseudomonadati</taxon>
        <taxon>Pseudomonadota</taxon>
        <taxon>Gammaproteobacteria</taxon>
        <taxon>Enterobacterales</taxon>
        <taxon>Enterobacteriaceae</taxon>
        <taxon>Leclercia</taxon>
    </lineage>
</organism>
<evidence type="ECO:0000313" key="2">
    <source>
        <dbReference type="Proteomes" id="UP000683497"/>
    </source>
</evidence>
<dbReference type="Proteomes" id="UP000683497">
    <property type="component" value="Chromosome"/>
</dbReference>
<sequence>MAIQPELIAPIEIASGAFDIVSTSLGATEDEIITSVSRMLGFKSTSSVLRKVISDVIEQEIKDNHLKQQDGLIVIGDPASAQSAV</sequence>
<proteinExistence type="predicted"/>
<gene>
    <name evidence="1" type="ORF">KQ929_19885</name>
</gene>
<accession>A0ABX8JUX4</accession>
<protein>
    <submittedName>
        <fullName evidence="1">Uncharacterized protein</fullName>
    </submittedName>
</protein>